<evidence type="ECO:0000313" key="3">
    <source>
        <dbReference type="Proteomes" id="UP000184184"/>
    </source>
</evidence>
<keyword evidence="3" id="KW-1185">Reference proteome</keyword>
<dbReference type="AlphaFoldDB" id="A0A1M7MU14"/>
<evidence type="ECO:0000313" key="2">
    <source>
        <dbReference type="EMBL" id="SHM94586.1"/>
    </source>
</evidence>
<keyword evidence="1" id="KW-1133">Transmembrane helix</keyword>
<gene>
    <name evidence="2" type="ORF">SAMN05216179_1368</name>
</gene>
<proteinExistence type="predicted"/>
<dbReference type="Proteomes" id="UP000184184">
    <property type="component" value="Unassembled WGS sequence"/>
</dbReference>
<name>A0A1M7MU14_9BACI</name>
<evidence type="ECO:0000256" key="1">
    <source>
        <dbReference type="SAM" id="Phobius"/>
    </source>
</evidence>
<keyword evidence="1" id="KW-0812">Transmembrane</keyword>
<accession>A0A1M7MU14</accession>
<dbReference type="OrthoDB" id="9946202at2"/>
<dbReference type="EMBL" id="FRCZ01000002">
    <property type="protein sequence ID" value="SHM94586.1"/>
    <property type="molecule type" value="Genomic_DNA"/>
</dbReference>
<keyword evidence="1" id="KW-0472">Membrane</keyword>
<protein>
    <submittedName>
        <fullName evidence="2">Uncharacterized protein</fullName>
    </submittedName>
</protein>
<reference evidence="2 3" key="1">
    <citation type="submission" date="2016-11" db="EMBL/GenBank/DDBJ databases">
        <authorList>
            <person name="Jaros S."/>
            <person name="Januszkiewicz K."/>
            <person name="Wedrychowicz H."/>
        </authorList>
    </citation>
    <scope>NUCLEOTIDE SEQUENCE [LARGE SCALE GENOMIC DNA]</scope>
    <source>
        <strain evidence="2 3">CGMCC 1.10681</strain>
    </source>
</reference>
<organism evidence="2 3">
    <name type="scientific">Gracilibacillus kekensis</name>
    <dbReference type="NCBI Taxonomy" id="1027249"/>
    <lineage>
        <taxon>Bacteria</taxon>
        <taxon>Bacillati</taxon>
        <taxon>Bacillota</taxon>
        <taxon>Bacilli</taxon>
        <taxon>Bacillales</taxon>
        <taxon>Bacillaceae</taxon>
        <taxon>Gracilibacillus</taxon>
    </lineage>
</organism>
<feature type="transmembrane region" description="Helical" evidence="1">
    <location>
        <begin position="12"/>
        <end position="33"/>
    </location>
</feature>
<dbReference type="RefSeq" id="WP_073200995.1">
    <property type="nucleotide sequence ID" value="NZ_FRCZ01000002.1"/>
</dbReference>
<sequence length="109" mass="12517">METAKKKKFDIKIFFLIAIPLSIIILIMILPNFNLQSDLEKNIIEPHFNTVIDGDYEIDNISKNMKARAGVSDNATIYEVIILQDDLQTTYEIIIEDDKVVSSKITENR</sequence>